<dbReference type="GO" id="GO:0008270">
    <property type="term" value="F:zinc ion binding"/>
    <property type="evidence" value="ECO:0007669"/>
    <property type="project" value="UniProtKB-KW"/>
</dbReference>
<reference evidence="4" key="3">
    <citation type="submission" date="2019-07" db="EMBL/GenBank/DDBJ databases">
        <authorList>
            <person name="Seetharam A."/>
            <person name="Woodhouse M."/>
            <person name="Cannon E."/>
        </authorList>
    </citation>
    <scope>NUCLEOTIDE SEQUENCE [LARGE SCALE GENOMIC DNA]</scope>
    <source>
        <strain evidence="4">cv. B73</strain>
    </source>
</reference>
<sequence>MIKRRYFRQDHGDNSGSSSSSSSDCDSDNDLAEEAVSSEEVEEQEEEEAVKEESGEEEEGELEQQIVEGSSGYQSEDNSWNDVDGASIDDDEHSSPRDEERHEISLPIMKSSGANADSAKSADNTDDAVDADFPNCILKCKSVFKCKLCPRIMCLNVEMVKIHLKSKRHARSEKLLGEGRLKLMLNSDGELEEEQETHAERHARTIALSQQVQKQKKDSGRQRQNRRKKKRSRVNLEEAQNNKKQRKAK</sequence>
<dbReference type="EMBL" id="CM007650">
    <property type="protein sequence ID" value="ONM51573.1"/>
    <property type="molecule type" value="Genomic_DNA"/>
</dbReference>
<feature type="compositionally biased region" description="Low complexity" evidence="1">
    <location>
        <begin position="14"/>
        <end position="24"/>
    </location>
</feature>
<reference evidence="3 5" key="2">
    <citation type="submission" date="2015-12" db="EMBL/GenBank/DDBJ databases">
        <title>Update maize B73 reference genome by single molecule sequencing technologies.</title>
        <authorList>
            <consortium name="Maize Genome Sequencing Project"/>
            <person name="Ware D."/>
        </authorList>
    </citation>
    <scope>NUCLEOTIDE SEQUENCE [LARGE SCALE GENOMIC DNA]</scope>
    <source>
        <strain evidence="5">cv. B73</strain>
        <tissue evidence="3">Seedling</tissue>
    </source>
</reference>
<feature type="compositionally biased region" description="Acidic residues" evidence="1">
    <location>
        <begin position="25"/>
        <end position="62"/>
    </location>
</feature>
<dbReference type="AlphaFoldDB" id="B7ZXE1"/>
<feature type="compositionally biased region" description="Basic residues" evidence="1">
    <location>
        <begin position="223"/>
        <end position="233"/>
    </location>
</feature>
<keyword evidence="3" id="KW-0862">Zinc</keyword>
<proteinExistence type="evidence at protein level"/>
<dbReference type="STRING" id="4577.B7ZXE1"/>
<accession>B7ZXE1</accession>
<protein>
    <submittedName>
        <fullName evidence="3">C2H2 type zf-met: zinc-finger protein</fullName>
    </submittedName>
</protein>
<keyword evidence="3" id="KW-0863">Zinc-finger</keyword>
<dbReference type="HOGENOM" id="CLU_073962_0_0_1"/>
<reference evidence="2" key="1">
    <citation type="journal article" date="2009" name="PLoS Genet.">
        <title>Sequencing, mapping, and analysis of 27,455 maize full-length cDNAs.</title>
        <authorList>
            <person name="Soderlund C."/>
            <person name="Descour A."/>
            <person name="Kudrna D."/>
            <person name="Bomhoff M."/>
            <person name="Boyd L."/>
            <person name="Currie J."/>
            <person name="Angelova A."/>
            <person name="Collura K."/>
            <person name="Wissotski M."/>
            <person name="Ashley E."/>
            <person name="Morrow D."/>
            <person name="Fernandes J."/>
            <person name="Walbot V."/>
            <person name="Yu Y."/>
        </authorList>
    </citation>
    <scope>NUCLEOTIDE SEQUENCE</scope>
    <source>
        <strain evidence="2">B73</strain>
    </source>
</reference>
<dbReference type="EMBL" id="CM007650">
    <property type="protein sequence ID" value="ONM51575.1"/>
    <property type="molecule type" value="Genomic_DNA"/>
</dbReference>
<dbReference type="RefSeq" id="XP_035816414.1">
    <property type="nucleotide sequence ID" value="XM_035960521.1"/>
</dbReference>
<dbReference type="Proteomes" id="UP000007305">
    <property type="component" value="Chromosome 7"/>
</dbReference>
<evidence type="ECO:0007829" key="6">
    <source>
        <dbReference type="PeptideAtlas" id="B7ZXE1"/>
    </source>
</evidence>
<dbReference type="ExpressionAtlas" id="B7ZXE1">
    <property type="expression patterns" value="baseline and differential"/>
</dbReference>
<evidence type="ECO:0000313" key="2">
    <source>
        <dbReference type="EMBL" id="ACL52590.1"/>
    </source>
</evidence>
<keyword evidence="3" id="KW-0479">Metal-binding</keyword>
<evidence type="ECO:0000313" key="3">
    <source>
        <dbReference type="EMBL" id="ONM51573.1"/>
    </source>
</evidence>
<dbReference type="FunCoup" id="B7ZXE1">
    <property type="interactions" value="2552"/>
</dbReference>
<dbReference type="KEGG" id="zma:100279296"/>
<evidence type="ECO:0000313" key="4">
    <source>
        <dbReference type="EnsemblPlants" id="Zm00001eb300940_P001"/>
    </source>
</evidence>
<dbReference type="eggNOG" id="ENOG502RZ3C">
    <property type="taxonomic scope" value="Eukaryota"/>
</dbReference>
<dbReference type="GeneID" id="100279296"/>
<dbReference type="PaxDb" id="4577-GRMZM2G144645_P01"/>
<keyword evidence="5" id="KW-1185">Reference proteome</keyword>
<name>B7ZXE1_MAIZE</name>
<feature type="region of interest" description="Disordered" evidence="1">
    <location>
        <begin position="205"/>
        <end position="249"/>
    </location>
</feature>
<keyword evidence="6" id="KW-1267">Proteomics identification</keyword>
<evidence type="ECO:0000256" key="1">
    <source>
        <dbReference type="SAM" id="MobiDB-lite"/>
    </source>
</evidence>
<dbReference type="EnsemblPlants" id="Zm00001eb300940_T001">
    <property type="protein sequence ID" value="Zm00001eb300940_P001"/>
    <property type="gene ID" value="Zm00001eb300940"/>
</dbReference>
<gene>
    <name evidence="4" type="primary">LOC100279296</name>
    <name evidence="3" type="ORF">ZEAMMB73_Zm00001d018894</name>
</gene>
<dbReference type="OrthoDB" id="1745547at2759"/>
<feature type="compositionally biased region" description="Basic and acidic residues" evidence="1">
    <location>
        <begin position="93"/>
        <end position="104"/>
    </location>
</feature>
<reference evidence="4" key="4">
    <citation type="submission" date="2021-05" db="UniProtKB">
        <authorList>
            <consortium name="EnsemblPlants"/>
        </authorList>
    </citation>
    <scope>IDENTIFICATION</scope>
    <source>
        <strain evidence="4">cv. B73</strain>
    </source>
</reference>
<dbReference type="EMBL" id="BT053983">
    <property type="protein sequence ID" value="ACL52590.1"/>
    <property type="molecule type" value="mRNA"/>
</dbReference>
<dbReference type="OMA" id="ETPAEMH"/>
<dbReference type="PANTHER" id="PTHR36332:SF1">
    <property type="entry name" value="STRESS RESPONSE PROTEIN"/>
    <property type="match status" value="1"/>
</dbReference>
<dbReference type="PANTHER" id="PTHR36332">
    <property type="entry name" value="STRESS RESPONSE PROTEIN"/>
    <property type="match status" value="1"/>
</dbReference>
<dbReference type="Gramene" id="Zm00001eb300940_T001">
    <property type="protein sequence ID" value="Zm00001eb300940_P001"/>
    <property type="gene ID" value="Zm00001eb300940"/>
</dbReference>
<organism evidence="2">
    <name type="scientific">Zea mays</name>
    <name type="common">Maize</name>
    <dbReference type="NCBI Taxonomy" id="4577"/>
    <lineage>
        <taxon>Eukaryota</taxon>
        <taxon>Viridiplantae</taxon>
        <taxon>Streptophyta</taxon>
        <taxon>Embryophyta</taxon>
        <taxon>Tracheophyta</taxon>
        <taxon>Spermatophyta</taxon>
        <taxon>Magnoliopsida</taxon>
        <taxon>Liliopsida</taxon>
        <taxon>Poales</taxon>
        <taxon>Poaceae</taxon>
        <taxon>PACMAD clade</taxon>
        <taxon>Panicoideae</taxon>
        <taxon>Andropogonodae</taxon>
        <taxon>Andropogoneae</taxon>
        <taxon>Tripsacinae</taxon>
        <taxon>Zea</taxon>
    </lineage>
</organism>
<evidence type="ECO:0000313" key="5">
    <source>
        <dbReference type="Proteomes" id="UP000007305"/>
    </source>
</evidence>
<feature type="region of interest" description="Disordered" evidence="1">
    <location>
        <begin position="1"/>
        <end position="124"/>
    </location>
</feature>
<feature type="compositionally biased region" description="Polar residues" evidence="1">
    <location>
        <begin position="71"/>
        <end position="81"/>
    </location>
</feature>
<dbReference type="RefSeq" id="NP_001145789.1">
    <property type="nucleotide sequence ID" value="NM_001152317.1"/>
</dbReference>
<dbReference type="IntAct" id="B7ZXE1">
    <property type="interactions" value="3"/>
</dbReference>